<dbReference type="AlphaFoldDB" id="A0A7K3S926"/>
<gene>
    <name evidence="1" type="ORF">G3I50_38130</name>
</gene>
<proteinExistence type="predicted"/>
<dbReference type="EMBL" id="JAAGMP010001706">
    <property type="protein sequence ID" value="NEC24024.1"/>
    <property type="molecule type" value="Genomic_DNA"/>
</dbReference>
<evidence type="ECO:0000313" key="2">
    <source>
        <dbReference type="Proteomes" id="UP000469670"/>
    </source>
</evidence>
<name>A0A7K3S926_9ACTN</name>
<protein>
    <submittedName>
        <fullName evidence="1">IclR family transcriptional regulator</fullName>
    </submittedName>
</protein>
<organism evidence="1 2">
    <name type="scientific">Streptomyces parvus</name>
    <dbReference type="NCBI Taxonomy" id="66428"/>
    <lineage>
        <taxon>Bacteria</taxon>
        <taxon>Bacillati</taxon>
        <taxon>Actinomycetota</taxon>
        <taxon>Actinomycetes</taxon>
        <taxon>Kitasatosporales</taxon>
        <taxon>Streptomycetaceae</taxon>
        <taxon>Streptomyces</taxon>
    </lineage>
</organism>
<feature type="non-terminal residue" evidence="1">
    <location>
        <position position="1"/>
    </location>
</feature>
<sequence length="26" mass="2814">TLRPELIAAVRDCARAVSRDLGAGRF</sequence>
<accession>A0A7K3S926</accession>
<comment type="caution">
    <text evidence="1">The sequence shown here is derived from an EMBL/GenBank/DDBJ whole genome shotgun (WGS) entry which is preliminary data.</text>
</comment>
<evidence type="ECO:0000313" key="1">
    <source>
        <dbReference type="EMBL" id="NEC24024.1"/>
    </source>
</evidence>
<reference evidence="1 2" key="1">
    <citation type="submission" date="2020-01" db="EMBL/GenBank/DDBJ databases">
        <title>Insect and environment-associated Actinomycetes.</title>
        <authorList>
            <person name="Currrie C."/>
            <person name="Chevrette M."/>
            <person name="Carlson C."/>
            <person name="Stubbendieck R."/>
            <person name="Wendt-Pienkowski E."/>
        </authorList>
    </citation>
    <scope>NUCLEOTIDE SEQUENCE [LARGE SCALE GENOMIC DNA]</scope>
    <source>
        <strain evidence="1 2">SID7590</strain>
    </source>
</reference>
<dbReference type="Proteomes" id="UP000469670">
    <property type="component" value="Unassembled WGS sequence"/>
</dbReference>